<gene>
    <name evidence="2" type="ORF">EVAR_86114_1</name>
</gene>
<dbReference type="EMBL" id="BGZK01000257">
    <property type="protein sequence ID" value="GBP32282.1"/>
    <property type="molecule type" value="Genomic_DNA"/>
</dbReference>
<keyword evidence="3" id="KW-1185">Reference proteome</keyword>
<name>A0A4C1V1W8_EUMVA</name>
<dbReference type="Proteomes" id="UP000299102">
    <property type="component" value="Unassembled WGS sequence"/>
</dbReference>
<accession>A0A4C1V1W8</accession>
<proteinExistence type="predicted"/>
<feature type="region of interest" description="Disordered" evidence="1">
    <location>
        <begin position="32"/>
        <end position="56"/>
    </location>
</feature>
<organism evidence="2 3">
    <name type="scientific">Eumeta variegata</name>
    <name type="common">Bagworm moth</name>
    <name type="synonym">Eumeta japonica</name>
    <dbReference type="NCBI Taxonomy" id="151549"/>
    <lineage>
        <taxon>Eukaryota</taxon>
        <taxon>Metazoa</taxon>
        <taxon>Ecdysozoa</taxon>
        <taxon>Arthropoda</taxon>
        <taxon>Hexapoda</taxon>
        <taxon>Insecta</taxon>
        <taxon>Pterygota</taxon>
        <taxon>Neoptera</taxon>
        <taxon>Endopterygota</taxon>
        <taxon>Lepidoptera</taxon>
        <taxon>Glossata</taxon>
        <taxon>Ditrysia</taxon>
        <taxon>Tineoidea</taxon>
        <taxon>Psychidae</taxon>
        <taxon>Oiketicinae</taxon>
        <taxon>Eumeta</taxon>
    </lineage>
</organism>
<comment type="caution">
    <text evidence="2">The sequence shown here is derived from an EMBL/GenBank/DDBJ whole genome shotgun (WGS) entry which is preliminary data.</text>
</comment>
<evidence type="ECO:0000313" key="3">
    <source>
        <dbReference type="Proteomes" id="UP000299102"/>
    </source>
</evidence>
<dbReference type="AlphaFoldDB" id="A0A4C1V1W8"/>
<evidence type="ECO:0000313" key="2">
    <source>
        <dbReference type="EMBL" id="GBP32282.1"/>
    </source>
</evidence>
<evidence type="ECO:0000256" key="1">
    <source>
        <dbReference type="SAM" id="MobiDB-lite"/>
    </source>
</evidence>
<sequence length="116" mass="12528">MSRLGGRITSTLRGGFLNPSHSIRSYSLTPYGSRGGAAPLRTRAGSASLHPTDERQPEGIPFISLCLHRKAFRLSHCRRNGLVLPNLLSYRKLKCGSVRCQGGSAAFLITFSSDPG</sequence>
<reference evidence="2 3" key="1">
    <citation type="journal article" date="2019" name="Commun. Biol.">
        <title>The bagworm genome reveals a unique fibroin gene that provides high tensile strength.</title>
        <authorList>
            <person name="Kono N."/>
            <person name="Nakamura H."/>
            <person name="Ohtoshi R."/>
            <person name="Tomita M."/>
            <person name="Numata K."/>
            <person name="Arakawa K."/>
        </authorList>
    </citation>
    <scope>NUCLEOTIDE SEQUENCE [LARGE SCALE GENOMIC DNA]</scope>
</reference>
<protein>
    <submittedName>
        <fullName evidence="2">Uncharacterized protein</fullName>
    </submittedName>
</protein>